<dbReference type="Pfam" id="PF00341">
    <property type="entry name" value="PDGF"/>
    <property type="match status" value="1"/>
</dbReference>
<dbReference type="GO" id="GO:0016020">
    <property type="term" value="C:membrane"/>
    <property type="evidence" value="ECO:0007669"/>
    <property type="project" value="InterPro"/>
</dbReference>
<dbReference type="OMA" id="MLIQLTF"/>
<evidence type="ECO:0000256" key="8">
    <source>
        <dbReference type="ARBA" id="ARBA00023030"/>
    </source>
</evidence>
<dbReference type="SUPFAM" id="SSF57501">
    <property type="entry name" value="Cystine-knot cytokines"/>
    <property type="match status" value="1"/>
</dbReference>
<comment type="subcellular location">
    <subcellularLocation>
        <location evidence="1">Secreted</location>
    </subcellularLocation>
</comment>
<dbReference type="GO" id="GO:0051897">
    <property type="term" value="P:positive regulation of phosphatidylinositol 3-kinase/protein kinase B signal transduction"/>
    <property type="evidence" value="ECO:0007669"/>
    <property type="project" value="TreeGrafter"/>
</dbReference>
<evidence type="ECO:0000256" key="11">
    <source>
        <dbReference type="ARBA" id="ARBA00023246"/>
    </source>
</evidence>
<evidence type="ECO:0000256" key="5">
    <source>
        <dbReference type="ARBA" id="ARBA00022525"/>
    </source>
</evidence>
<feature type="signal peptide" evidence="14">
    <location>
        <begin position="1"/>
        <end position="22"/>
    </location>
</feature>
<evidence type="ECO:0000256" key="2">
    <source>
        <dbReference type="ARBA" id="ARBA00006686"/>
    </source>
</evidence>
<keyword evidence="7 14" id="KW-0732">Signal</keyword>
<dbReference type="SMART" id="SM00042">
    <property type="entry name" value="CUB"/>
    <property type="match status" value="1"/>
</dbReference>
<dbReference type="GO" id="GO:0008284">
    <property type="term" value="P:positive regulation of cell population proliferation"/>
    <property type="evidence" value="ECO:0007669"/>
    <property type="project" value="TreeGrafter"/>
</dbReference>
<evidence type="ECO:0000313" key="18">
    <source>
        <dbReference type="Proteomes" id="UP000287033"/>
    </source>
</evidence>
<protein>
    <recommendedName>
        <fullName evidence="3">Platelet-derived growth factor C</fullName>
    </recommendedName>
</protein>
<reference evidence="17 18" key="1">
    <citation type="journal article" date="2018" name="Nat. Ecol. Evol.">
        <title>Shark genomes provide insights into elasmobranch evolution and the origin of vertebrates.</title>
        <authorList>
            <person name="Hara Y"/>
            <person name="Yamaguchi K"/>
            <person name="Onimaru K"/>
            <person name="Kadota M"/>
            <person name="Koyanagi M"/>
            <person name="Keeley SD"/>
            <person name="Tatsumi K"/>
            <person name="Tanaka K"/>
            <person name="Motone F"/>
            <person name="Kageyama Y"/>
            <person name="Nozu R"/>
            <person name="Adachi N"/>
            <person name="Nishimura O"/>
            <person name="Nakagawa R"/>
            <person name="Tanegashima C"/>
            <person name="Kiyatake I"/>
            <person name="Matsumoto R"/>
            <person name="Murakumo K"/>
            <person name="Nishida K"/>
            <person name="Terakita A"/>
            <person name="Kuratani S"/>
            <person name="Sato K"/>
            <person name="Hyodo S Kuraku.S."/>
        </authorList>
    </citation>
    <scope>NUCLEOTIDE SEQUENCE [LARGE SCALE GENOMIC DNA]</scope>
</reference>
<keyword evidence="9" id="KW-1015">Disulfide bond</keyword>
<dbReference type="Proteomes" id="UP000287033">
    <property type="component" value="Unassembled WGS sequence"/>
</dbReference>
<dbReference type="GO" id="GO:0005615">
    <property type="term" value="C:extracellular space"/>
    <property type="evidence" value="ECO:0007669"/>
    <property type="project" value="TreeGrafter"/>
</dbReference>
<dbReference type="GO" id="GO:0051781">
    <property type="term" value="P:positive regulation of cell division"/>
    <property type="evidence" value="ECO:0007669"/>
    <property type="project" value="UniProtKB-KW"/>
</dbReference>
<evidence type="ECO:0000256" key="14">
    <source>
        <dbReference type="SAM" id="SignalP"/>
    </source>
</evidence>
<accession>A0A401SW67</accession>
<keyword evidence="8 13" id="KW-0339">Growth factor</keyword>
<dbReference type="EMBL" id="BEZZ01000618">
    <property type="protein sequence ID" value="GCC34644.1"/>
    <property type="molecule type" value="Genomic_DNA"/>
</dbReference>
<dbReference type="GO" id="GO:0070374">
    <property type="term" value="P:positive regulation of ERK1 and ERK2 cascade"/>
    <property type="evidence" value="ECO:0007669"/>
    <property type="project" value="TreeGrafter"/>
</dbReference>
<dbReference type="GO" id="GO:0005161">
    <property type="term" value="F:platelet-derived growth factor receptor binding"/>
    <property type="evidence" value="ECO:0007669"/>
    <property type="project" value="TreeGrafter"/>
</dbReference>
<keyword evidence="4" id="KW-0217">Developmental protein</keyword>
<dbReference type="FunFam" id="2.60.120.290:FF:000017">
    <property type="entry name" value="Platelet derived growth factor C"/>
    <property type="match status" value="1"/>
</dbReference>
<comment type="similarity">
    <text evidence="2 13">Belongs to the PDGF/VEGF growth factor family.</text>
</comment>
<dbReference type="PROSITE" id="PS50278">
    <property type="entry name" value="PDGF_2"/>
    <property type="match status" value="1"/>
</dbReference>
<dbReference type="InterPro" id="IPR035914">
    <property type="entry name" value="Sperma_CUB_dom_sf"/>
</dbReference>
<evidence type="ECO:0000256" key="10">
    <source>
        <dbReference type="ARBA" id="ARBA00023180"/>
    </source>
</evidence>
<dbReference type="Gene3D" id="2.60.120.290">
    <property type="entry name" value="Spermadhesin, CUB domain"/>
    <property type="match status" value="1"/>
</dbReference>
<dbReference type="Gene3D" id="2.10.90.10">
    <property type="entry name" value="Cystine-knot cytokines"/>
    <property type="match status" value="1"/>
</dbReference>
<feature type="domain" description="Platelet-derived growth factor (PDGF) family profile" evidence="16">
    <location>
        <begin position="244"/>
        <end position="336"/>
    </location>
</feature>
<comment type="caution">
    <text evidence="12">Lacks conserved residue(s) required for the propagation of feature annotation.</text>
</comment>
<keyword evidence="18" id="KW-1185">Reference proteome</keyword>
<dbReference type="CDD" id="cd00041">
    <property type="entry name" value="CUB"/>
    <property type="match status" value="1"/>
</dbReference>
<evidence type="ECO:0000259" key="15">
    <source>
        <dbReference type="PROSITE" id="PS01180"/>
    </source>
</evidence>
<keyword evidence="10" id="KW-0325">Glycoprotein</keyword>
<organism evidence="17 18">
    <name type="scientific">Chiloscyllium punctatum</name>
    <name type="common">Brownbanded bambooshark</name>
    <name type="synonym">Hemiscyllium punctatum</name>
    <dbReference type="NCBI Taxonomy" id="137246"/>
    <lineage>
        <taxon>Eukaryota</taxon>
        <taxon>Metazoa</taxon>
        <taxon>Chordata</taxon>
        <taxon>Craniata</taxon>
        <taxon>Vertebrata</taxon>
        <taxon>Chondrichthyes</taxon>
        <taxon>Elasmobranchii</taxon>
        <taxon>Galeomorphii</taxon>
        <taxon>Galeoidea</taxon>
        <taxon>Orectolobiformes</taxon>
        <taxon>Hemiscylliidae</taxon>
        <taxon>Chiloscyllium</taxon>
    </lineage>
</organism>
<name>A0A401SW67_CHIPU</name>
<dbReference type="PROSITE" id="PS01180">
    <property type="entry name" value="CUB"/>
    <property type="match status" value="1"/>
</dbReference>
<dbReference type="SUPFAM" id="SSF49854">
    <property type="entry name" value="Spermadhesin, CUB domain"/>
    <property type="match status" value="1"/>
</dbReference>
<comment type="caution">
    <text evidence="17">The sequence shown here is derived from an EMBL/GenBank/DDBJ whole genome shotgun (WGS) entry which is preliminary data.</text>
</comment>
<dbReference type="GO" id="GO:0008083">
    <property type="term" value="F:growth factor activity"/>
    <property type="evidence" value="ECO:0007669"/>
    <property type="project" value="UniProtKB-KW"/>
</dbReference>
<dbReference type="Pfam" id="PF00431">
    <property type="entry name" value="CUB"/>
    <property type="match status" value="1"/>
</dbReference>
<dbReference type="STRING" id="137246.A0A401SW67"/>
<keyword evidence="5" id="KW-0964">Secreted</keyword>
<dbReference type="InterPro" id="IPR000859">
    <property type="entry name" value="CUB_dom"/>
</dbReference>
<proteinExistence type="inferred from homology"/>
<evidence type="ECO:0000256" key="7">
    <source>
        <dbReference type="ARBA" id="ARBA00022729"/>
    </source>
</evidence>
<dbReference type="OrthoDB" id="8641091at2759"/>
<feature type="domain" description="CUB" evidence="15">
    <location>
        <begin position="43"/>
        <end position="160"/>
    </location>
</feature>
<evidence type="ECO:0000313" key="17">
    <source>
        <dbReference type="EMBL" id="GCC34644.1"/>
    </source>
</evidence>
<evidence type="ECO:0000256" key="12">
    <source>
        <dbReference type="PROSITE-ProRule" id="PRU00059"/>
    </source>
</evidence>
<dbReference type="CDD" id="cd00135">
    <property type="entry name" value="PDGF"/>
    <property type="match status" value="1"/>
</dbReference>
<dbReference type="PANTHER" id="PTHR11633:SF5">
    <property type="entry name" value="PLATELET-DERIVED GROWTH FACTOR C"/>
    <property type="match status" value="1"/>
</dbReference>
<dbReference type="AlphaFoldDB" id="A0A401SW67"/>
<evidence type="ECO:0000256" key="3">
    <source>
        <dbReference type="ARBA" id="ARBA00018877"/>
    </source>
</evidence>
<evidence type="ECO:0000256" key="9">
    <source>
        <dbReference type="ARBA" id="ARBA00023157"/>
    </source>
</evidence>
<keyword evidence="6" id="KW-0165">Cleavage on pair of basic residues</keyword>
<evidence type="ECO:0000256" key="4">
    <source>
        <dbReference type="ARBA" id="ARBA00022473"/>
    </source>
</evidence>
<feature type="chain" id="PRO_5019329951" description="Platelet-derived growth factor C" evidence="14">
    <location>
        <begin position="23"/>
        <end position="339"/>
    </location>
</feature>
<dbReference type="GO" id="GO:0048008">
    <property type="term" value="P:platelet-derived growth factor receptor signaling pathway"/>
    <property type="evidence" value="ECO:0007669"/>
    <property type="project" value="TreeGrafter"/>
</dbReference>
<sequence length="339" mass="38451">MSLSLVLLLISALHFRHHGSEAQINKIQPSSNKEQNGVHDHQHEKIITISEDGFVQSPRFPQSYPRDVVLLWRLIAADENMQIQLTFDERFGLEEPENGLCKFDFVEIEDPSDGTIIGRWCGSSVVPGIQISKANQVRIRFRSDEYLPSKPGFCIYYSLLESAHFESPTLVPPSPLSLDGLNEAVSGFDTIEELIKYLEPERWQLDLEDLYKPTWQMLGKAFVHGRKSRVDLNLLKEEVKLYSCTPRNISVSLREELKRTDTIYWPGCLLVKRCGGNCACCSLGCQDCQCVPIKVSKKYHEVLQLRYRSPGKPLQKSLADVGLEHHEECGCVCKGKTEG</sequence>
<dbReference type="InterPro" id="IPR000072">
    <property type="entry name" value="PDGF/VEGF_dom"/>
</dbReference>
<dbReference type="SMART" id="SM00141">
    <property type="entry name" value="PDGF"/>
    <property type="match status" value="1"/>
</dbReference>
<evidence type="ECO:0000256" key="6">
    <source>
        <dbReference type="ARBA" id="ARBA00022685"/>
    </source>
</evidence>
<dbReference type="InterPro" id="IPR029034">
    <property type="entry name" value="Cystine-knot_cytokine"/>
</dbReference>
<gene>
    <name evidence="17" type="ORF">chiPu_0013119</name>
</gene>
<dbReference type="PANTHER" id="PTHR11633">
    <property type="entry name" value="PLATELET-DERIVED GROWTH FACTOR"/>
    <property type="match status" value="1"/>
</dbReference>
<dbReference type="GO" id="GO:0030335">
    <property type="term" value="P:positive regulation of cell migration"/>
    <property type="evidence" value="ECO:0007669"/>
    <property type="project" value="TreeGrafter"/>
</dbReference>
<dbReference type="FunFam" id="2.10.90.10:FF:000010">
    <property type="entry name" value="Platelet derived growth factor C"/>
    <property type="match status" value="1"/>
</dbReference>
<evidence type="ECO:0000256" key="1">
    <source>
        <dbReference type="ARBA" id="ARBA00004613"/>
    </source>
</evidence>
<evidence type="ECO:0000259" key="16">
    <source>
        <dbReference type="PROSITE" id="PS50278"/>
    </source>
</evidence>
<keyword evidence="11" id="KW-0497">Mitogen</keyword>
<evidence type="ECO:0000256" key="13">
    <source>
        <dbReference type="RuleBase" id="RU003818"/>
    </source>
</evidence>